<reference evidence="2 3" key="1">
    <citation type="submission" date="2019-09" db="EMBL/GenBank/DDBJ databases">
        <title>Hydrogenophaga aromatica sp. nov., isolated from a para-xylene-degrading enrichment culture.</title>
        <authorList>
            <person name="Tancsics A."/>
            <person name="Banerjee S."/>
        </authorList>
    </citation>
    <scope>NUCLEOTIDE SEQUENCE [LARGE SCALE GENOMIC DNA]</scope>
    <source>
        <strain evidence="2 3">D2P1</strain>
    </source>
</reference>
<evidence type="ECO:0000313" key="3">
    <source>
        <dbReference type="Proteomes" id="UP000545507"/>
    </source>
</evidence>
<feature type="chain" id="PRO_5031134043" description="Nuclear transport factor 2 family protein" evidence="1">
    <location>
        <begin position="22"/>
        <end position="143"/>
    </location>
</feature>
<organism evidence="2 3">
    <name type="scientific">Hydrogenophaga aromaticivorans</name>
    <dbReference type="NCBI Taxonomy" id="2610898"/>
    <lineage>
        <taxon>Bacteria</taxon>
        <taxon>Pseudomonadati</taxon>
        <taxon>Pseudomonadota</taxon>
        <taxon>Betaproteobacteria</taxon>
        <taxon>Burkholderiales</taxon>
        <taxon>Comamonadaceae</taxon>
        <taxon>Hydrogenophaga</taxon>
    </lineage>
</organism>
<evidence type="ECO:0000256" key="1">
    <source>
        <dbReference type="SAM" id="SignalP"/>
    </source>
</evidence>
<evidence type="ECO:0000313" key="2">
    <source>
        <dbReference type="EMBL" id="NWF44221.1"/>
    </source>
</evidence>
<dbReference type="PROSITE" id="PS51257">
    <property type="entry name" value="PROKAR_LIPOPROTEIN"/>
    <property type="match status" value="1"/>
</dbReference>
<dbReference type="EMBL" id="VYGV01000003">
    <property type="protein sequence ID" value="NWF44221.1"/>
    <property type="molecule type" value="Genomic_DNA"/>
</dbReference>
<gene>
    <name evidence="2" type="ORF">F3K02_02985</name>
</gene>
<feature type="signal peptide" evidence="1">
    <location>
        <begin position="1"/>
        <end position="21"/>
    </location>
</feature>
<comment type="caution">
    <text evidence="2">The sequence shown here is derived from an EMBL/GenBank/DDBJ whole genome shotgun (WGS) entry which is preliminary data.</text>
</comment>
<name>A0A7Y8KWG9_9BURK</name>
<keyword evidence="3" id="KW-1185">Reference proteome</keyword>
<sequence>MKRRIFLGVLFCLTVGLTACSKDDPQASLEAAVQQLQDQIEARDTGAVMDLLDAKFRAQDEHDADWARKTMTLMFLRYAQVKVIAVSRSSRIDPPGSPIGLTEAQVVVTGAQGLIPERVTPYAVTLEWRRDGDNWKLYDLKWE</sequence>
<accession>A0A7Y8KWG9</accession>
<evidence type="ECO:0008006" key="4">
    <source>
        <dbReference type="Google" id="ProtNLM"/>
    </source>
</evidence>
<keyword evidence="1" id="KW-0732">Signal</keyword>
<dbReference type="AlphaFoldDB" id="A0A7Y8KWG9"/>
<protein>
    <recommendedName>
        <fullName evidence="4">Nuclear transport factor 2 family protein</fullName>
    </recommendedName>
</protein>
<dbReference type="RefSeq" id="WP_177133155.1">
    <property type="nucleotide sequence ID" value="NZ_VYGV01000003.1"/>
</dbReference>
<proteinExistence type="predicted"/>
<dbReference type="Proteomes" id="UP000545507">
    <property type="component" value="Unassembled WGS sequence"/>
</dbReference>